<evidence type="ECO:0000313" key="2">
    <source>
        <dbReference type="Proteomes" id="UP001457282"/>
    </source>
</evidence>
<dbReference type="Proteomes" id="UP001457282">
    <property type="component" value="Unassembled WGS sequence"/>
</dbReference>
<reference evidence="1 2" key="1">
    <citation type="journal article" date="2023" name="G3 (Bethesda)">
        <title>A chromosome-length genome assembly and annotation of blackberry (Rubus argutus, cv. 'Hillquist').</title>
        <authorList>
            <person name="Bruna T."/>
            <person name="Aryal R."/>
            <person name="Dudchenko O."/>
            <person name="Sargent D.J."/>
            <person name="Mead D."/>
            <person name="Buti M."/>
            <person name="Cavallini A."/>
            <person name="Hytonen T."/>
            <person name="Andres J."/>
            <person name="Pham M."/>
            <person name="Weisz D."/>
            <person name="Mascagni F."/>
            <person name="Usai G."/>
            <person name="Natali L."/>
            <person name="Bassil N."/>
            <person name="Fernandez G.E."/>
            <person name="Lomsadze A."/>
            <person name="Armour M."/>
            <person name="Olukolu B."/>
            <person name="Poorten T."/>
            <person name="Britton C."/>
            <person name="Davik J."/>
            <person name="Ashrafi H."/>
            <person name="Aiden E.L."/>
            <person name="Borodovsky M."/>
            <person name="Worthington M."/>
        </authorList>
    </citation>
    <scope>NUCLEOTIDE SEQUENCE [LARGE SCALE GENOMIC DNA]</scope>
    <source>
        <strain evidence="1">PI 553951</strain>
    </source>
</reference>
<keyword evidence="2" id="KW-1185">Reference proteome</keyword>
<protein>
    <submittedName>
        <fullName evidence="1">Uncharacterized protein</fullName>
    </submittedName>
</protein>
<organism evidence="1 2">
    <name type="scientific">Rubus argutus</name>
    <name type="common">Southern blackberry</name>
    <dbReference type="NCBI Taxonomy" id="59490"/>
    <lineage>
        <taxon>Eukaryota</taxon>
        <taxon>Viridiplantae</taxon>
        <taxon>Streptophyta</taxon>
        <taxon>Embryophyta</taxon>
        <taxon>Tracheophyta</taxon>
        <taxon>Spermatophyta</taxon>
        <taxon>Magnoliopsida</taxon>
        <taxon>eudicotyledons</taxon>
        <taxon>Gunneridae</taxon>
        <taxon>Pentapetalae</taxon>
        <taxon>rosids</taxon>
        <taxon>fabids</taxon>
        <taxon>Rosales</taxon>
        <taxon>Rosaceae</taxon>
        <taxon>Rosoideae</taxon>
        <taxon>Rosoideae incertae sedis</taxon>
        <taxon>Rubus</taxon>
    </lineage>
</organism>
<accession>A0AAW1VXD8</accession>
<proteinExistence type="predicted"/>
<comment type="caution">
    <text evidence="1">The sequence shown here is derived from an EMBL/GenBank/DDBJ whole genome shotgun (WGS) entry which is preliminary data.</text>
</comment>
<gene>
    <name evidence="1" type="ORF">M0R45_035923</name>
</gene>
<name>A0AAW1VXD8_RUBAR</name>
<dbReference type="AlphaFoldDB" id="A0AAW1VXD8"/>
<dbReference type="EMBL" id="JBEDUW010000007">
    <property type="protein sequence ID" value="KAK9912048.1"/>
    <property type="molecule type" value="Genomic_DNA"/>
</dbReference>
<sequence length="73" mass="8316">MLIPCVLHHPSRAQPKSAMQSVHAAMLNSPSTRRHCFLRRRCNQTASLPVACSPLTHRRHRALPYIAQPCRHL</sequence>
<evidence type="ECO:0000313" key="1">
    <source>
        <dbReference type="EMBL" id="KAK9912048.1"/>
    </source>
</evidence>